<dbReference type="AlphaFoldDB" id="A0A2Z2NHZ0"/>
<evidence type="ECO:0008006" key="4">
    <source>
        <dbReference type="Google" id="ProtNLM"/>
    </source>
</evidence>
<feature type="signal peptide" evidence="1">
    <location>
        <begin position="1"/>
        <end position="31"/>
    </location>
</feature>
<dbReference type="KEGG" id="gai:IMCC3135_04045"/>
<proteinExistence type="predicted"/>
<accession>A0A2Z2NHZ0</accession>
<keyword evidence="3" id="KW-1185">Reference proteome</keyword>
<protein>
    <recommendedName>
        <fullName evidence="4">Fibronectin type-III domain-containing protein</fullName>
    </recommendedName>
</protein>
<organism evidence="2 3">
    <name type="scientific">Granulosicoccus antarcticus IMCC3135</name>
    <dbReference type="NCBI Taxonomy" id="1192854"/>
    <lineage>
        <taxon>Bacteria</taxon>
        <taxon>Pseudomonadati</taxon>
        <taxon>Pseudomonadota</taxon>
        <taxon>Gammaproteobacteria</taxon>
        <taxon>Chromatiales</taxon>
        <taxon>Granulosicoccaceae</taxon>
        <taxon>Granulosicoccus</taxon>
    </lineage>
</organism>
<evidence type="ECO:0000313" key="2">
    <source>
        <dbReference type="EMBL" id="ASJ70922.1"/>
    </source>
</evidence>
<dbReference type="Proteomes" id="UP000250079">
    <property type="component" value="Chromosome"/>
</dbReference>
<reference evidence="2 3" key="1">
    <citation type="submission" date="2016-12" db="EMBL/GenBank/DDBJ databases">
        <authorList>
            <person name="Song W.-J."/>
            <person name="Kurnit D.M."/>
        </authorList>
    </citation>
    <scope>NUCLEOTIDE SEQUENCE [LARGE SCALE GENOMIC DNA]</scope>
    <source>
        <strain evidence="2 3">IMCC3135</strain>
    </source>
</reference>
<dbReference type="EMBL" id="CP018632">
    <property type="protein sequence ID" value="ASJ70922.1"/>
    <property type="molecule type" value="Genomic_DNA"/>
</dbReference>
<name>A0A2Z2NHZ0_9GAMM</name>
<evidence type="ECO:0000256" key="1">
    <source>
        <dbReference type="SAM" id="SignalP"/>
    </source>
</evidence>
<dbReference type="SUPFAM" id="SSF49265">
    <property type="entry name" value="Fibronectin type III"/>
    <property type="match status" value="1"/>
</dbReference>
<sequence>MIFLFKAKAVSRTTPWLALYLGLLPMASAQAADDSPLPMNLRQTVYSTTAAELFWDRTVLPENATGNLTYRVSMDDIAVREKDYGISYYTDLLAPGQNHEFEVEAILDEDEVIARGTVIVNTQPDTHSSVAKPTNVHAVVYSLGVFEIFWDRAAEPLSYEISNSEAQLLSASNGTSAFFDHHSALEEGMESIELAALDQNGNRSESVLIPVFTGEGSTDNEPDPGQAYTLFSDQGAMALLKQINHLAIGNPGNTEFIRRFVQITGSNYAPVSDLWDKGFVITPINSDGYDTLSGSLKKVDCPDGGRYEVNELSNSSSRNQTFRYDMQGCDFDGVRHTGKVHVYRDEDSINEEIEGSFSNYTLDYEDGHQLMLDTGWTVPELGSAPPTDLLSDSGTHTESLQYQQITGRHLLKGRYTITEADGNTTIVENALHDWTNRVNASNCLQLSMRVTAPWTEYEPLQIDTLDENGELGLMCDNLNDSPWFSDGMLMISDDLGQSMSVEAQGEAGYTLSITDETGATTQHEHSSWSDSECTLLENSESVNCVSAPPLY</sequence>
<feature type="chain" id="PRO_5016291542" description="Fibronectin type-III domain-containing protein" evidence="1">
    <location>
        <begin position="32"/>
        <end position="551"/>
    </location>
</feature>
<gene>
    <name evidence="2" type="ORF">IMCC3135_04045</name>
</gene>
<dbReference type="InterPro" id="IPR036116">
    <property type="entry name" value="FN3_sf"/>
</dbReference>
<keyword evidence="1" id="KW-0732">Signal</keyword>
<evidence type="ECO:0000313" key="3">
    <source>
        <dbReference type="Proteomes" id="UP000250079"/>
    </source>
</evidence>